<keyword evidence="1" id="KW-0472">Membrane</keyword>
<keyword evidence="2" id="KW-0614">Plasmid</keyword>
<protein>
    <recommendedName>
        <fullName evidence="4">Multidrug resistance protein NorM</fullName>
    </recommendedName>
</protein>
<keyword evidence="1" id="KW-1133">Transmembrane helix</keyword>
<accession>A0A4P8EJ43</accession>
<dbReference type="OrthoDB" id="9780160at2"/>
<evidence type="ECO:0000313" key="3">
    <source>
        <dbReference type="Proteomes" id="UP000298631"/>
    </source>
</evidence>
<keyword evidence="1" id="KW-0812">Transmembrane</keyword>
<gene>
    <name evidence="2" type="ORF">EOK75_14315</name>
</gene>
<dbReference type="AlphaFoldDB" id="A0A4P8EJ43"/>
<dbReference type="Proteomes" id="UP000298631">
    <property type="component" value="Plasmid unnamed1"/>
</dbReference>
<geneLocation type="plasmid" evidence="2 3">
    <name>unnamed1</name>
</geneLocation>
<sequence>MTLIGPWIMVGGTLGMQLAQATGIIVARILARIEDDALLDRFLQSAWRGPFVTAAVVAIVHLGVCLSARFLLADLNPETQSLLLGFLLVLLILPFPNGVNAICGNTLRASGDTYYVMHIFL</sequence>
<feature type="transmembrane region" description="Helical" evidence="1">
    <location>
        <begin position="83"/>
        <end position="103"/>
    </location>
</feature>
<keyword evidence="3" id="KW-1185">Reference proteome</keyword>
<evidence type="ECO:0000313" key="2">
    <source>
        <dbReference type="EMBL" id="QCO56969.1"/>
    </source>
</evidence>
<proteinExistence type="predicted"/>
<feature type="transmembrane region" description="Helical" evidence="1">
    <location>
        <begin position="51"/>
        <end position="71"/>
    </location>
</feature>
<dbReference type="RefSeq" id="WP_137194778.1">
    <property type="nucleotide sequence ID" value="NZ_CP039965.1"/>
</dbReference>
<evidence type="ECO:0008006" key="4">
    <source>
        <dbReference type="Google" id="ProtNLM"/>
    </source>
</evidence>
<dbReference type="KEGG" id="pseb:EOK75_14315"/>
<feature type="transmembrane region" description="Helical" evidence="1">
    <location>
        <begin position="6"/>
        <end position="30"/>
    </location>
</feature>
<organism evidence="2 3">
    <name type="scientific">Pseudorhodobacter turbinis</name>
    <dbReference type="NCBI Taxonomy" id="2500533"/>
    <lineage>
        <taxon>Bacteria</taxon>
        <taxon>Pseudomonadati</taxon>
        <taxon>Pseudomonadota</taxon>
        <taxon>Alphaproteobacteria</taxon>
        <taxon>Rhodobacterales</taxon>
        <taxon>Paracoccaceae</taxon>
        <taxon>Pseudorhodobacter</taxon>
    </lineage>
</organism>
<name>A0A4P8EJ43_9RHOB</name>
<dbReference type="EMBL" id="CP039965">
    <property type="protein sequence ID" value="QCO56969.1"/>
    <property type="molecule type" value="Genomic_DNA"/>
</dbReference>
<evidence type="ECO:0000256" key="1">
    <source>
        <dbReference type="SAM" id="Phobius"/>
    </source>
</evidence>
<reference evidence="2 3" key="1">
    <citation type="submission" date="2019-05" db="EMBL/GenBank/DDBJ databases">
        <title>Pseudorhodobacter turbinis sp. nov., isolated from the gut of the Korean turban shell.</title>
        <authorList>
            <person name="Jeong Y.-S."/>
            <person name="Kang W.-R."/>
            <person name="Bae J.-W."/>
        </authorList>
    </citation>
    <scope>NUCLEOTIDE SEQUENCE [LARGE SCALE GENOMIC DNA]</scope>
    <source>
        <strain evidence="2 3">S12M18</strain>
        <plasmid evidence="2 3">unnamed1</plasmid>
    </source>
</reference>